<comment type="caution">
    <text evidence="2">The sequence shown here is derived from an EMBL/GenBank/DDBJ whole genome shotgun (WGS) entry which is preliminary data.</text>
</comment>
<dbReference type="Proteomes" id="UP000233551">
    <property type="component" value="Unassembled WGS sequence"/>
</dbReference>
<evidence type="ECO:0000313" key="3">
    <source>
        <dbReference type="Proteomes" id="UP000233551"/>
    </source>
</evidence>
<feature type="compositionally biased region" description="Low complexity" evidence="1">
    <location>
        <begin position="215"/>
        <end position="241"/>
    </location>
</feature>
<dbReference type="Pfam" id="PF14223">
    <property type="entry name" value="Retrotran_gag_2"/>
    <property type="match status" value="1"/>
</dbReference>
<evidence type="ECO:0000256" key="1">
    <source>
        <dbReference type="SAM" id="MobiDB-lite"/>
    </source>
</evidence>
<dbReference type="STRING" id="22663.A0A2I0LDQ8"/>
<feature type="region of interest" description="Disordered" evidence="1">
    <location>
        <begin position="388"/>
        <end position="409"/>
    </location>
</feature>
<feature type="compositionally biased region" description="Low complexity" evidence="1">
    <location>
        <begin position="258"/>
        <end position="273"/>
    </location>
</feature>
<protein>
    <submittedName>
        <fullName evidence="2">Uncharacterized protein</fullName>
    </submittedName>
</protein>
<sequence>MSSESSFFSSTLPSSLPTVPIKLNGTNYYFWKSVMTPLLRAYQLLSYADGSISVPPATITKTVDGAETTVENPDFVLWQTRDQFALTCIMLAVNQDVGANLFGVKTAAQAWTTLSTLFDSQTVAQEDLLDQQWRELNKGDSSMIEYLKNIKQLASRFSLLGKPLTSQQVNRRITSGLGVDWEPLVLALAPNLASMQIEELSALLLNQEARRQFQAASSTQSQAPPLSGLLDSPSAPPSASANIAFGRGRGRGRGSYSNGKNFAGKGKGKNFAGPVSSRSNHAAAGILGPNPQHFNSTAGSVHFSPSQSSSTHSVVACQLCQKLGHSALQCRLLPRSFQPATSSATALLTHGNTSSVHDLDWYVDSGATHHVTSDLGNIQFHENRSTPEQLLIGDGSGSQYTSGAPEGTA</sequence>
<gene>
    <name evidence="2" type="ORF">CRG98_000865</name>
</gene>
<dbReference type="PANTHER" id="PTHR47481">
    <property type="match status" value="1"/>
</dbReference>
<proteinExistence type="predicted"/>
<name>A0A2I0LDQ8_PUNGR</name>
<accession>A0A2I0LDQ8</accession>
<dbReference type="EMBL" id="PGOL01000036">
    <property type="protein sequence ID" value="PKI78798.1"/>
    <property type="molecule type" value="Genomic_DNA"/>
</dbReference>
<organism evidence="2 3">
    <name type="scientific">Punica granatum</name>
    <name type="common">Pomegranate</name>
    <dbReference type="NCBI Taxonomy" id="22663"/>
    <lineage>
        <taxon>Eukaryota</taxon>
        <taxon>Viridiplantae</taxon>
        <taxon>Streptophyta</taxon>
        <taxon>Embryophyta</taxon>
        <taxon>Tracheophyta</taxon>
        <taxon>Spermatophyta</taxon>
        <taxon>Magnoliopsida</taxon>
        <taxon>eudicotyledons</taxon>
        <taxon>Gunneridae</taxon>
        <taxon>Pentapetalae</taxon>
        <taxon>rosids</taxon>
        <taxon>malvids</taxon>
        <taxon>Myrtales</taxon>
        <taxon>Lythraceae</taxon>
        <taxon>Punica</taxon>
    </lineage>
</organism>
<keyword evidence="3" id="KW-1185">Reference proteome</keyword>
<feature type="region of interest" description="Disordered" evidence="1">
    <location>
        <begin position="215"/>
        <end position="291"/>
    </location>
</feature>
<dbReference type="AlphaFoldDB" id="A0A2I0LDQ8"/>
<dbReference type="PANTHER" id="PTHR47481:SF31">
    <property type="entry name" value="OS01G0873500 PROTEIN"/>
    <property type="match status" value="1"/>
</dbReference>
<evidence type="ECO:0000313" key="2">
    <source>
        <dbReference type="EMBL" id="PKI78798.1"/>
    </source>
</evidence>
<reference evidence="2 3" key="1">
    <citation type="submission" date="2017-11" db="EMBL/GenBank/DDBJ databases">
        <title>De-novo sequencing of pomegranate (Punica granatum L.) genome.</title>
        <authorList>
            <person name="Akparov Z."/>
            <person name="Amiraslanov A."/>
            <person name="Hajiyeva S."/>
            <person name="Abbasov M."/>
            <person name="Kaur K."/>
            <person name="Hamwieh A."/>
            <person name="Solovyev V."/>
            <person name="Salamov A."/>
            <person name="Braich B."/>
            <person name="Kosarev P."/>
            <person name="Mahmoud A."/>
            <person name="Hajiyev E."/>
            <person name="Babayeva S."/>
            <person name="Izzatullayeva V."/>
            <person name="Mammadov A."/>
            <person name="Mammadov A."/>
            <person name="Sharifova S."/>
            <person name="Ojaghi J."/>
            <person name="Eynullazada K."/>
            <person name="Bayramov B."/>
            <person name="Abdulazimova A."/>
            <person name="Shahmuradov I."/>
        </authorList>
    </citation>
    <scope>NUCLEOTIDE SEQUENCE [LARGE SCALE GENOMIC DNA]</scope>
    <source>
        <strain evidence="3">cv. AG2017</strain>
        <tissue evidence="2">Leaf</tissue>
    </source>
</reference>